<dbReference type="EMBL" id="JABBVZ010000012">
    <property type="protein sequence ID" value="NMP21793.1"/>
    <property type="molecule type" value="Genomic_DNA"/>
</dbReference>
<keyword evidence="3" id="KW-1185">Reference proteome</keyword>
<protein>
    <submittedName>
        <fullName evidence="2">YbaK/EbsC family protein</fullName>
    </submittedName>
</protein>
<dbReference type="Gene3D" id="3.90.960.10">
    <property type="entry name" value="YbaK/aminoacyl-tRNA synthetase-associated domain"/>
    <property type="match status" value="1"/>
</dbReference>
<dbReference type="CDD" id="cd04332">
    <property type="entry name" value="YbaK_like"/>
    <property type="match status" value="1"/>
</dbReference>
<dbReference type="RefSeq" id="WP_169097510.1">
    <property type="nucleotide sequence ID" value="NZ_JABBVZ010000012.1"/>
</dbReference>
<sequence>MPIDIEFPFLDMIESGEIPVVDRRQLHYLTRGVHQAAEMLKADIRQMIEVSVYWCGARPVVVLHTPVNRVDLSKLEQWFGMEVRPASPTEISALCGTHIYGSPPAGQSYQMPIFIDDDLMHQPFVWAAAGDPAVWVALTPENLVRVSGGYVVEIKRPNYLQMVEQFRSRSS</sequence>
<dbReference type="InterPro" id="IPR007214">
    <property type="entry name" value="YbaK/aa-tRNA-synth-assoc-dom"/>
</dbReference>
<gene>
    <name evidence="2" type="ORF">HIJ39_05430</name>
</gene>
<dbReference type="Pfam" id="PF04073">
    <property type="entry name" value="tRNA_edit"/>
    <property type="match status" value="1"/>
</dbReference>
<dbReference type="GO" id="GO:0002161">
    <property type="term" value="F:aminoacyl-tRNA deacylase activity"/>
    <property type="evidence" value="ECO:0007669"/>
    <property type="project" value="InterPro"/>
</dbReference>
<dbReference type="InterPro" id="IPR036754">
    <property type="entry name" value="YbaK/aa-tRNA-synt-asso_dom_sf"/>
</dbReference>
<evidence type="ECO:0000313" key="2">
    <source>
        <dbReference type="EMBL" id="NMP21793.1"/>
    </source>
</evidence>
<reference evidence="2 3" key="1">
    <citation type="submission" date="2020-04" db="EMBL/GenBank/DDBJ databases">
        <authorList>
            <person name="Zhang R."/>
            <person name="Schippers A."/>
        </authorList>
    </citation>
    <scope>NUCLEOTIDE SEQUENCE [LARGE SCALE GENOMIC DNA]</scope>
    <source>
        <strain evidence="2 3">DSM 109850</strain>
    </source>
</reference>
<proteinExistence type="predicted"/>
<dbReference type="AlphaFoldDB" id="A0A7Y0L2C7"/>
<name>A0A7Y0L2C7_9FIRM</name>
<evidence type="ECO:0000313" key="3">
    <source>
        <dbReference type="Proteomes" id="UP000533476"/>
    </source>
</evidence>
<accession>A0A7Y0L2C7</accession>
<dbReference type="SUPFAM" id="SSF55826">
    <property type="entry name" value="YbaK/ProRS associated domain"/>
    <property type="match status" value="1"/>
</dbReference>
<feature type="domain" description="YbaK/aminoacyl-tRNA synthetase-associated" evidence="1">
    <location>
        <begin position="31"/>
        <end position="145"/>
    </location>
</feature>
<comment type="caution">
    <text evidence="2">The sequence shown here is derived from an EMBL/GenBank/DDBJ whole genome shotgun (WGS) entry which is preliminary data.</text>
</comment>
<organism evidence="2 3">
    <name type="scientific">Sulfobacillus harzensis</name>
    <dbReference type="NCBI Taxonomy" id="2729629"/>
    <lineage>
        <taxon>Bacteria</taxon>
        <taxon>Bacillati</taxon>
        <taxon>Bacillota</taxon>
        <taxon>Clostridia</taxon>
        <taxon>Eubacteriales</taxon>
        <taxon>Clostridiales Family XVII. Incertae Sedis</taxon>
        <taxon>Sulfobacillus</taxon>
    </lineage>
</organism>
<evidence type="ECO:0000259" key="1">
    <source>
        <dbReference type="Pfam" id="PF04073"/>
    </source>
</evidence>
<dbReference type="Proteomes" id="UP000533476">
    <property type="component" value="Unassembled WGS sequence"/>
</dbReference>